<feature type="transmembrane region" description="Helical" evidence="1">
    <location>
        <begin position="44"/>
        <end position="62"/>
    </location>
</feature>
<dbReference type="OrthoDB" id="7869386at2"/>
<evidence type="ECO:0000313" key="2">
    <source>
        <dbReference type="EMBL" id="AVW91915.1"/>
    </source>
</evidence>
<dbReference type="RefSeq" id="WP_107720341.1">
    <property type="nucleotide sequence ID" value="NZ_CAXBOP010000005.1"/>
</dbReference>
<accession>A0A2R4M423</accession>
<gene>
    <name evidence="2" type="ORF">DA792_13200</name>
</gene>
<reference evidence="2 3" key="1">
    <citation type="submission" date="2018-03" db="EMBL/GenBank/DDBJ databases">
        <title>The Complete Genome of Celeribacter baekdonensis strain LH4, a Thiosulfate-Oxidizing Alphaproteobacterium Isolated from Gulf of Mexico Continental Slope Sediments.</title>
        <authorList>
            <person name="Flood B.E."/>
            <person name="Bailey J.V."/>
            <person name="Leprich D."/>
        </authorList>
    </citation>
    <scope>NUCLEOTIDE SEQUENCE [LARGE SCALE GENOMIC DNA]</scope>
    <source>
        <strain evidence="2 3">LH4</strain>
    </source>
</reference>
<dbReference type="Proteomes" id="UP000241447">
    <property type="component" value="Chromosome"/>
</dbReference>
<feature type="transmembrane region" description="Helical" evidence="1">
    <location>
        <begin position="12"/>
        <end position="32"/>
    </location>
</feature>
<feature type="transmembrane region" description="Helical" evidence="1">
    <location>
        <begin position="74"/>
        <end position="92"/>
    </location>
</feature>
<dbReference type="EMBL" id="CP028475">
    <property type="protein sequence ID" value="AVW91915.1"/>
    <property type="molecule type" value="Genomic_DNA"/>
</dbReference>
<evidence type="ECO:0008006" key="4">
    <source>
        <dbReference type="Google" id="ProtNLM"/>
    </source>
</evidence>
<organism evidence="2 3">
    <name type="scientific">Celeribacter baekdonensis</name>
    <dbReference type="NCBI Taxonomy" id="875171"/>
    <lineage>
        <taxon>Bacteria</taxon>
        <taxon>Pseudomonadati</taxon>
        <taxon>Pseudomonadota</taxon>
        <taxon>Alphaproteobacteria</taxon>
        <taxon>Rhodobacterales</taxon>
        <taxon>Roseobacteraceae</taxon>
        <taxon>Celeribacter</taxon>
    </lineage>
</organism>
<evidence type="ECO:0000256" key="1">
    <source>
        <dbReference type="SAM" id="Phobius"/>
    </source>
</evidence>
<protein>
    <recommendedName>
        <fullName evidence="4">DUF4345 domain-containing protein</fullName>
    </recommendedName>
</protein>
<dbReference type="KEGG" id="cbak:DA792_13200"/>
<name>A0A2R4M423_9RHOB</name>
<evidence type="ECO:0000313" key="3">
    <source>
        <dbReference type="Proteomes" id="UP000241447"/>
    </source>
</evidence>
<sequence>MLSFQHLSRITAILCFVLAVAIFTTPGLFFWLFHLDPATSGAVMARRAAVLFLAPGLLLWGLKDIAKSNAARRAIAKAMAVTMLALSLLGMSELALGRVGPGIGLTVATEALLFWLWYKMFQSPED</sequence>
<feature type="transmembrane region" description="Helical" evidence="1">
    <location>
        <begin position="98"/>
        <end position="118"/>
    </location>
</feature>
<proteinExistence type="predicted"/>
<dbReference type="AlphaFoldDB" id="A0A2R4M423"/>
<keyword evidence="1" id="KW-1133">Transmembrane helix</keyword>
<keyword evidence="1" id="KW-0812">Transmembrane</keyword>
<keyword evidence="1" id="KW-0472">Membrane</keyword>